<evidence type="ECO:0000256" key="3">
    <source>
        <dbReference type="ARBA" id="ARBA00022737"/>
    </source>
</evidence>
<evidence type="ECO:0000256" key="4">
    <source>
        <dbReference type="ARBA" id="ARBA00023157"/>
    </source>
</evidence>
<evidence type="ECO:0000313" key="8">
    <source>
        <dbReference type="Proteomes" id="UP000030746"/>
    </source>
</evidence>
<dbReference type="EMBL" id="KB200592">
    <property type="protein sequence ID" value="ESP00986.1"/>
    <property type="molecule type" value="Genomic_DNA"/>
</dbReference>
<keyword evidence="3" id="KW-0677">Repeat</keyword>
<dbReference type="Pfam" id="PF01607">
    <property type="entry name" value="CBM_14"/>
    <property type="match status" value="2"/>
</dbReference>
<dbReference type="InterPro" id="IPR051940">
    <property type="entry name" value="Chitin_bind-dev_reg"/>
</dbReference>
<evidence type="ECO:0000259" key="6">
    <source>
        <dbReference type="PROSITE" id="PS50940"/>
    </source>
</evidence>
<dbReference type="SUPFAM" id="SSF57625">
    <property type="entry name" value="Invertebrate chitin-binding proteins"/>
    <property type="match status" value="2"/>
</dbReference>
<dbReference type="PANTHER" id="PTHR23301:SF0">
    <property type="entry name" value="CHITIN-BINDING TYPE-2 DOMAIN-CONTAINING PROTEIN-RELATED"/>
    <property type="match status" value="1"/>
</dbReference>
<evidence type="ECO:0000256" key="1">
    <source>
        <dbReference type="ARBA" id="ARBA00022669"/>
    </source>
</evidence>
<dbReference type="PROSITE" id="PS50940">
    <property type="entry name" value="CHIT_BIND_II"/>
    <property type="match status" value="2"/>
</dbReference>
<keyword evidence="2" id="KW-0732">Signal</keyword>
<feature type="domain" description="Chitin-binding type-2" evidence="6">
    <location>
        <begin position="5"/>
        <end position="60"/>
    </location>
</feature>
<keyword evidence="5" id="KW-0325">Glycoprotein</keyword>
<dbReference type="CTD" id="20234277"/>
<keyword evidence="8" id="KW-1185">Reference proteome</keyword>
<dbReference type="GO" id="GO:0008061">
    <property type="term" value="F:chitin binding"/>
    <property type="evidence" value="ECO:0007669"/>
    <property type="project" value="UniProtKB-KW"/>
</dbReference>
<accession>V4B111</accession>
<organism evidence="7 8">
    <name type="scientific">Lottia gigantea</name>
    <name type="common">Giant owl limpet</name>
    <dbReference type="NCBI Taxonomy" id="225164"/>
    <lineage>
        <taxon>Eukaryota</taxon>
        <taxon>Metazoa</taxon>
        <taxon>Spiralia</taxon>
        <taxon>Lophotrochozoa</taxon>
        <taxon>Mollusca</taxon>
        <taxon>Gastropoda</taxon>
        <taxon>Patellogastropoda</taxon>
        <taxon>Lottioidea</taxon>
        <taxon>Lottiidae</taxon>
        <taxon>Lottia</taxon>
    </lineage>
</organism>
<dbReference type="OrthoDB" id="6044829at2759"/>
<name>V4B111_LOTGI</name>
<keyword evidence="4" id="KW-1015">Disulfide bond</keyword>
<evidence type="ECO:0000256" key="2">
    <source>
        <dbReference type="ARBA" id="ARBA00022729"/>
    </source>
</evidence>
<dbReference type="RefSeq" id="XP_009048347.1">
    <property type="nucleotide sequence ID" value="XM_009050099.1"/>
</dbReference>
<dbReference type="KEGG" id="lgi:LOTGIDRAFT_140112"/>
<feature type="domain" description="Chitin-binding type-2" evidence="6">
    <location>
        <begin position="61"/>
        <end position="116"/>
    </location>
</feature>
<proteinExistence type="predicted"/>
<keyword evidence="1" id="KW-0147">Chitin-binding</keyword>
<dbReference type="AlphaFoldDB" id="V4B111"/>
<gene>
    <name evidence="7" type="ORF">LOTGIDRAFT_140112</name>
</gene>
<evidence type="ECO:0000256" key="5">
    <source>
        <dbReference type="ARBA" id="ARBA00023180"/>
    </source>
</evidence>
<dbReference type="GeneID" id="20234277"/>
<dbReference type="Gene3D" id="2.170.140.10">
    <property type="entry name" value="Chitin binding domain"/>
    <property type="match status" value="2"/>
</dbReference>
<dbReference type="GO" id="GO:0005576">
    <property type="term" value="C:extracellular region"/>
    <property type="evidence" value="ECO:0007669"/>
    <property type="project" value="InterPro"/>
</dbReference>
<protein>
    <recommendedName>
        <fullName evidence="6">Chitin-binding type-2 domain-containing protein</fullName>
    </recommendedName>
</protein>
<dbReference type="STRING" id="225164.V4B111"/>
<sequence length="120" mass="13644">MINSQFYCQSSNGFYPDSNDCAYYYLCSGGIPHHIMCPTGTLWDQSVLTCNHASVAECYTRYSCPEPEGLFPVDDDCGKYLNCYENIPYIQECPVGLHFNPDALLCDYPMEANCQSNYRK</sequence>
<dbReference type="Proteomes" id="UP000030746">
    <property type="component" value="Unassembled WGS sequence"/>
</dbReference>
<dbReference type="SMART" id="SM00494">
    <property type="entry name" value="ChtBD2"/>
    <property type="match status" value="2"/>
</dbReference>
<dbReference type="OMA" id="TANPRDC"/>
<dbReference type="PANTHER" id="PTHR23301">
    <property type="entry name" value="CHITIN BINDING PERITROPHIN-A"/>
    <property type="match status" value="1"/>
</dbReference>
<dbReference type="InterPro" id="IPR036508">
    <property type="entry name" value="Chitin-bd_dom_sf"/>
</dbReference>
<reference evidence="7 8" key="1">
    <citation type="journal article" date="2013" name="Nature">
        <title>Insights into bilaterian evolution from three spiralian genomes.</title>
        <authorList>
            <person name="Simakov O."/>
            <person name="Marletaz F."/>
            <person name="Cho S.J."/>
            <person name="Edsinger-Gonzales E."/>
            <person name="Havlak P."/>
            <person name="Hellsten U."/>
            <person name="Kuo D.H."/>
            <person name="Larsson T."/>
            <person name="Lv J."/>
            <person name="Arendt D."/>
            <person name="Savage R."/>
            <person name="Osoegawa K."/>
            <person name="de Jong P."/>
            <person name="Grimwood J."/>
            <person name="Chapman J.A."/>
            <person name="Shapiro H."/>
            <person name="Aerts A."/>
            <person name="Otillar R.P."/>
            <person name="Terry A.Y."/>
            <person name="Boore J.L."/>
            <person name="Grigoriev I.V."/>
            <person name="Lindberg D.R."/>
            <person name="Seaver E.C."/>
            <person name="Weisblat D.A."/>
            <person name="Putnam N.H."/>
            <person name="Rokhsar D.S."/>
        </authorList>
    </citation>
    <scope>NUCLEOTIDE SEQUENCE [LARGE SCALE GENOMIC DNA]</scope>
</reference>
<evidence type="ECO:0000313" key="7">
    <source>
        <dbReference type="EMBL" id="ESP00986.1"/>
    </source>
</evidence>
<dbReference type="HOGENOM" id="CLU_152784_0_0_1"/>
<dbReference type="InterPro" id="IPR002557">
    <property type="entry name" value="Chitin-bd_dom"/>
</dbReference>